<feature type="repeat" description="ANK" evidence="3">
    <location>
        <begin position="84"/>
        <end position="116"/>
    </location>
</feature>
<dbReference type="GO" id="GO:0005737">
    <property type="term" value="C:cytoplasm"/>
    <property type="evidence" value="ECO:0007669"/>
    <property type="project" value="TreeGrafter"/>
</dbReference>
<feature type="repeat" description="ANK" evidence="3">
    <location>
        <begin position="277"/>
        <end position="309"/>
    </location>
</feature>
<sequence>AVLDKNPAVVKQTTVKQKLTPLQFAVIEHWPEGTKLLLERGADPNVRDPELDGTPLHEAAAQDREIIAALLLDHGAQVDAKMKKGLTPLHIAATGKCREVTIVLLEHGADASIKADGLTPLDILRHSGGGDTDAAYHLVLYQKIGAKRYAAWRNLLEAAATGNVADIDRIAGADKSLLGVTTELGFTALHEAASEKQPAAVAALLRLGADPEAKDATGKGAIESASDPETIAALEKAGAVTDDTKKAFLGAAEAGNVAALEEILTRAPKVIDVCDEFQNTALHWSAATGHLEAVKLLLAHGANTKLKNDMGRTPKDDAKKYKFEECVKAFK</sequence>
<evidence type="ECO:0000313" key="5">
    <source>
        <dbReference type="Proteomes" id="UP000319771"/>
    </source>
</evidence>
<dbReference type="PROSITE" id="PS50297">
    <property type="entry name" value="ANK_REP_REGION"/>
    <property type="match status" value="5"/>
</dbReference>
<feature type="repeat" description="ANK" evidence="3">
    <location>
        <begin position="51"/>
        <end position="83"/>
    </location>
</feature>
<evidence type="ECO:0000256" key="2">
    <source>
        <dbReference type="ARBA" id="ARBA00023043"/>
    </source>
</evidence>
<dbReference type="EMBL" id="VBPB01000170">
    <property type="protein sequence ID" value="TMQ71327.1"/>
    <property type="molecule type" value="Genomic_DNA"/>
</dbReference>
<dbReference type="PANTHER" id="PTHR24198">
    <property type="entry name" value="ANKYRIN REPEAT AND PROTEIN KINASE DOMAIN-CONTAINING PROTEIN"/>
    <property type="match status" value="1"/>
</dbReference>
<dbReference type="PROSITE" id="PS50088">
    <property type="entry name" value="ANK_REPEAT"/>
    <property type="match status" value="5"/>
</dbReference>
<comment type="caution">
    <text evidence="4">The sequence shown here is derived from an EMBL/GenBank/DDBJ whole genome shotgun (WGS) entry which is preliminary data.</text>
</comment>
<organism evidence="4 5">
    <name type="scientific">Eiseniibacteriota bacterium</name>
    <dbReference type="NCBI Taxonomy" id="2212470"/>
    <lineage>
        <taxon>Bacteria</taxon>
        <taxon>Candidatus Eiseniibacteriota</taxon>
    </lineage>
</organism>
<protein>
    <submittedName>
        <fullName evidence="4">Uncharacterized protein</fullName>
    </submittedName>
</protein>
<dbReference type="InterPro" id="IPR002110">
    <property type="entry name" value="Ankyrin_rpt"/>
</dbReference>
<dbReference type="SUPFAM" id="SSF48403">
    <property type="entry name" value="Ankyrin repeat"/>
    <property type="match status" value="1"/>
</dbReference>
<keyword evidence="2 3" id="KW-0040">ANK repeat</keyword>
<evidence type="ECO:0000256" key="3">
    <source>
        <dbReference type="PROSITE-ProRule" id="PRU00023"/>
    </source>
</evidence>
<evidence type="ECO:0000313" key="4">
    <source>
        <dbReference type="EMBL" id="TMQ71327.1"/>
    </source>
</evidence>
<accession>A0A538U634</accession>
<reference evidence="4 5" key="1">
    <citation type="journal article" date="2019" name="Nat. Microbiol.">
        <title>Mediterranean grassland soil C-N compound turnover is dependent on rainfall and depth, and is mediated by genomically divergent microorganisms.</title>
        <authorList>
            <person name="Diamond S."/>
            <person name="Andeer P.F."/>
            <person name="Li Z."/>
            <person name="Crits-Christoph A."/>
            <person name="Burstein D."/>
            <person name="Anantharaman K."/>
            <person name="Lane K.R."/>
            <person name="Thomas B.C."/>
            <person name="Pan C."/>
            <person name="Northen T.R."/>
            <person name="Banfield J.F."/>
        </authorList>
    </citation>
    <scope>NUCLEOTIDE SEQUENCE [LARGE SCALE GENOMIC DNA]</scope>
    <source>
        <strain evidence="4">WS_11</strain>
    </source>
</reference>
<feature type="repeat" description="ANK" evidence="3">
    <location>
        <begin position="17"/>
        <end position="49"/>
    </location>
</feature>
<dbReference type="AlphaFoldDB" id="A0A538U634"/>
<feature type="repeat" description="ANK" evidence="3">
    <location>
        <begin position="184"/>
        <end position="216"/>
    </location>
</feature>
<dbReference type="PANTHER" id="PTHR24198:SF165">
    <property type="entry name" value="ANKYRIN REPEAT-CONTAINING PROTEIN-RELATED"/>
    <property type="match status" value="1"/>
</dbReference>
<dbReference type="Pfam" id="PF12796">
    <property type="entry name" value="Ank_2"/>
    <property type="match status" value="2"/>
</dbReference>
<gene>
    <name evidence="4" type="ORF">E6K81_10345</name>
</gene>
<proteinExistence type="predicted"/>
<dbReference type="Proteomes" id="UP000319771">
    <property type="component" value="Unassembled WGS sequence"/>
</dbReference>
<dbReference type="Gene3D" id="1.25.40.20">
    <property type="entry name" value="Ankyrin repeat-containing domain"/>
    <property type="match status" value="3"/>
</dbReference>
<dbReference type="InterPro" id="IPR036770">
    <property type="entry name" value="Ankyrin_rpt-contain_sf"/>
</dbReference>
<dbReference type="Pfam" id="PF00023">
    <property type="entry name" value="Ank"/>
    <property type="match status" value="1"/>
</dbReference>
<name>A0A538U634_UNCEI</name>
<dbReference type="SMART" id="SM00248">
    <property type="entry name" value="ANK"/>
    <property type="match status" value="6"/>
</dbReference>
<evidence type="ECO:0000256" key="1">
    <source>
        <dbReference type="ARBA" id="ARBA00022737"/>
    </source>
</evidence>
<feature type="non-terminal residue" evidence="4">
    <location>
        <position position="1"/>
    </location>
</feature>
<dbReference type="PRINTS" id="PR01415">
    <property type="entry name" value="ANKYRIN"/>
</dbReference>
<keyword evidence="1" id="KW-0677">Repeat</keyword>